<gene>
    <name evidence="7" type="ORF">GR167_11505</name>
</gene>
<accession>A0A6L8LMZ7</accession>
<dbReference type="AlphaFoldDB" id="A0A6L8LMZ7"/>
<feature type="transmembrane region" description="Helical" evidence="5">
    <location>
        <begin position="138"/>
        <end position="159"/>
    </location>
</feature>
<organism evidence="7 8">
    <name type="scientific">Thalassovita mangrovi</name>
    <dbReference type="NCBI Taxonomy" id="2692236"/>
    <lineage>
        <taxon>Bacteria</taxon>
        <taxon>Pseudomonadati</taxon>
        <taxon>Pseudomonadota</taxon>
        <taxon>Alphaproteobacteria</taxon>
        <taxon>Rhodobacterales</taxon>
        <taxon>Roseobacteraceae</taxon>
        <taxon>Thalassovita</taxon>
    </lineage>
</organism>
<dbReference type="Pfam" id="PF01699">
    <property type="entry name" value="Na_Ca_ex"/>
    <property type="match status" value="2"/>
</dbReference>
<keyword evidence="2 5" id="KW-0812">Transmembrane</keyword>
<dbReference type="GO" id="GO:0008273">
    <property type="term" value="F:calcium, potassium:sodium antiporter activity"/>
    <property type="evidence" value="ECO:0007669"/>
    <property type="project" value="TreeGrafter"/>
</dbReference>
<dbReference type="Gene3D" id="1.20.1420.30">
    <property type="entry name" value="NCX, central ion-binding region"/>
    <property type="match status" value="1"/>
</dbReference>
<name>A0A6L8LMZ7_9RHOB</name>
<dbReference type="GO" id="GO:0005886">
    <property type="term" value="C:plasma membrane"/>
    <property type="evidence" value="ECO:0007669"/>
    <property type="project" value="TreeGrafter"/>
</dbReference>
<comment type="subcellular location">
    <subcellularLocation>
        <location evidence="1">Membrane</location>
        <topology evidence="1">Multi-pass membrane protein</topology>
    </subcellularLocation>
</comment>
<keyword evidence="4 5" id="KW-0472">Membrane</keyword>
<protein>
    <recommendedName>
        <fullName evidence="6">Sodium/calcium exchanger membrane region domain-containing protein</fullName>
    </recommendedName>
</protein>
<dbReference type="Proteomes" id="UP000479043">
    <property type="component" value="Unassembled WGS sequence"/>
</dbReference>
<proteinExistence type="predicted"/>
<evidence type="ECO:0000259" key="6">
    <source>
        <dbReference type="Pfam" id="PF01699"/>
    </source>
</evidence>
<feature type="transmembrane region" description="Helical" evidence="5">
    <location>
        <begin position="258"/>
        <end position="279"/>
    </location>
</feature>
<evidence type="ECO:0000313" key="7">
    <source>
        <dbReference type="EMBL" id="MYM55930.1"/>
    </source>
</evidence>
<feature type="transmembrane region" description="Helical" evidence="5">
    <location>
        <begin position="227"/>
        <end position="246"/>
    </location>
</feature>
<dbReference type="GO" id="GO:0005262">
    <property type="term" value="F:calcium channel activity"/>
    <property type="evidence" value="ECO:0007669"/>
    <property type="project" value="TreeGrafter"/>
</dbReference>
<feature type="domain" description="Sodium/calcium exchanger membrane region" evidence="6">
    <location>
        <begin position="205"/>
        <end position="346"/>
    </location>
</feature>
<dbReference type="EMBL" id="WWEN01000004">
    <property type="protein sequence ID" value="MYM55930.1"/>
    <property type="molecule type" value="Genomic_DNA"/>
</dbReference>
<feature type="transmembrane region" description="Helical" evidence="5">
    <location>
        <begin position="299"/>
        <end position="318"/>
    </location>
</feature>
<evidence type="ECO:0000313" key="8">
    <source>
        <dbReference type="Proteomes" id="UP000479043"/>
    </source>
</evidence>
<feature type="transmembrane region" description="Helical" evidence="5">
    <location>
        <begin position="203"/>
        <end position="221"/>
    </location>
</feature>
<dbReference type="InterPro" id="IPR004481">
    <property type="entry name" value="K/Na/Ca-exchanger"/>
</dbReference>
<comment type="caution">
    <text evidence="7">The sequence shown here is derived from an EMBL/GenBank/DDBJ whole genome shotgun (WGS) entry which is preliminary data.</text>
</comment>
<feature type="domain" description="Sodium/calcium exchanger membrane region" evidence="6">
    <location>
        <begin position="12"/>
        <end position="137"/>
    </location>
</feature>
<dbReference type="RefSeq" id="WP_160973646.1">
    <property type="nucleotide sequence ID" value="NZ_WWEN01000004.1"/>
</dbReference>
<dbReference type="PANTHER" id="PTHR10846">
    <property type="entry name" value="SODIUM/POTASSIUM/CALCIUM EXCHANGER"/>
    <property type="match status" value="1"/>
</dbReference>
<evidence type="ECO:0000256" key="5">
    <source>
        <dbReference type="SAM" id="Phobius"/>
    </source>
</evidence>
<dbReference type="InterPro" id="IPR004837">
    <property type="entry name" value="NaCa_Exmemb"/>
</dbReference>
<feature type="transmembrane region" description="Helical" evidence="5">
    <location>
        <begin position="6"/>
        <end position="26"/>
    </location>
</feature>
<dbReference type="GO" id="GO:0006874">
    <property type="term" value="P:intracellular calcium ion homeostasis"/>
    <property type="evidence" value="ECO:0007669"/>
    <property type="project" value="TreeGrafter"/>
</dbReference>
<sequence length="350" mass="36438">MPDLTGYSTPSVLALFAVAAILVWVAGTRLAQYGDAIAERLNLTREFIGLIFLATVTELPEIVTTFTAAQVDNAGLVLGNMFGGITMQTAILALADFFAVRHALTSWPRKPTHALVAVMLIVLLSALLAVTFIGDRAIVSHVGIGAICLSLGFPLVIALQRGFDQKSSWAPVDLPDEDRSEKALVTSQVDFSAQGTAMLIGRAALYSLLILGAGMVLALSADALAGQTSLGSSFIGVSLLAAATSLPELSTTLAAARIGAYTMAIANIFGSNLIMLALILPADMAYENGPILSQADASAQFSIATGIMVTAIYVAGILIRRTPSLMGAGLDSWLVMAVYLVSLAGLYVMG</sequence>
<dbReference type="InterPro" id="IPR044880">
    <property type="entry name" value="NCX_ion-bd_dom_sf"/>
</dbReference>
<evidence type="ECO:0000256" key="4">
    <source>
        <dbReference type="ARBA" id="ARBA00023136"/>
    </source>
</evidence>
<reference evidence="7 8" key="1">
    <citation type="submission" date="2020-01" db="EMBL/GenBank/DDBJ databases">
        <authorList>
            <person name="Chen S."/>
        </authorList>
    </citation>
    <scope>NUCLEOTIDE SEQUENCE [LARGE SCALE GENOMIC DNA]</scope>
    <source>
        <strain evidence="7 8">GS-10</strain>
    </source>
</reference>
<keyword evidence="8" id="KW-1185">Reference proteome</keyword>
<feature type="transmembrane region" description="Helical" evidence="5">
    <location>
        <begin position="330"/>
        <end position="349"/>
    </location>
</feature>
<evidence type="ECO:0000256" key="1">
    <source>
        <dbReference type="ARBA" id="ARBA00004141"/>
    </source>
</evidence>
<evidence type="ECO:0000256" key="2">
    <source>
        <dbReference type="ARBA" id="ARBA00022692"/>
    </source>
</evidence>
<feature type="transmembrane region" description="Helical" evidence="5">
    <location>
        <begin position="81"/>
        <end position="100"/>
    </location>
</feature>
<keyword evidence="3 5" id="KW-1133">Transmembrane helix</keyword>
<dbReference type="PANTHER" id="PTHR10846:SF8">
    <property type="entry name" value="INNER MEMBRANE PROTEIN YRBG"/>
    <property type="match status" value="1"/>
</dbReference>
<evidence type="ECO:0000256" key="3">
    <source>
        <dbReference type="ARBA" id="ARBA00022989"/>
    </source>
</evidence>
<feature type="transmembrane region" description="Helical" evidence="5">
    <location>
        <begin position="112"/>
        <end position="132"/>
    </location>
</feature>
<feature type="transmembrane region" description="Helical" evidence="5">
    <location>
        <begin position="47"/>
        <end position="69"/>
    </location>
</feature>